<comment type="caution">
    <text evidence="6">The sequence shown here is derived from an EMBL/GenBank/DDBJ whole genome shotgun (WGS) entry which is preliminary data.</text>
</comment>
<dbReference type="InterPro" id="IPR017871">
    <property type="entry name" value="ABC_transporter-like_CS"/>
</dbReference>
<dbReference type="PANTHER" id="PTHR42734:SF17">
    <property type="entry name" value="METAL TRANSPORT SYSTEM ATP-BINDING PROTEIN TM_0124-RELATED"/>
    <property type="match status" value="1"/>
</dbReference>
<evidence type="ECO:0000313" key="7">
    <source>
        <dbReference type="Proteomes" id="UP000239861"/>
    </source>
</evidence>
<dbReference type="AlphaFoldDB" id="A0AB37A0C7"/>
<accession>A0AB37A0C7</accession>
<dbReference type="InterPro" id="IPR027417">
    <property type="entry name" value="P-loop_NTPase"/>
</dbReference>
<dbReference type="EMBL" id="PTIW01000004">
    <property type="protein sequence ID" value="PPK62305.1"/>
    <property type="molecule type" value="Genomic_DNA"/>
</dbReference>
<dbReference type="InterPro" id="IPR050153">
    <property type="entry name" value="Metal_Ion_Import_ABC"/>
</dbReference>
<sequence>MNIIKIKDLSFSYDKVNVLENINLEIKKGDFLAIIGPNGGGKSTLLKLILKLKEPQKGTIEKSLKEESFGYVPQNTNLNIDFPITALEVVLMGHIGSKRKLFGYSKEDIACAMKSLEQVGMQEFAKSKIGNLSGGQRQRVFIARALCANPQVMLLDEPTASIDVKGQKEVYELLAKLNENITIVVVSHDISVLLNYAKSVAHVNKNLVYHKLDNVEKNIDDSEHLCEVELLSALGKKSSCGCNHGY</sequence>
<comment type="similarity">
    <text evidence="1">Belongs to the ABC transporter superfamily.</text>
</comment>
<reference evidence="6 7" key="1">
    <citation type="submission" date="2018-02" db="EMBL/GenBank/DDBJ databases">
        <title>Subsurface microbial communities from deep shales in Ohio and West Virginia, USA.</title>
        <authorList>
            <person name="Wrighton K."/>
        </authorList>
    </citation>
    <scope>NUCLEOTIDE SEQUENCE [LARGE SCALE GENOMIC DNA]</scope>
    <source>
        <strain evidence="6 7">MARC-MIP3H16</strain>
    </source>
</reference>
<dbReference type="SMART" id="SM00382">
    <property type="entry name" value="AAA"/>
    <property type="match status" value="1"/>
</dbReference>
<name>A0AB37A0C7_9BACT</name>
<dbReference type="PROSITE" id="PS50893">
    <property type="entry name" value="ABC_TRANSPORTER_2"/>
    <property type="match status" value="1"/>
</dbReference>
<evidence type="ECO:0000313" key="6">
    <source>
        <dbReference type="EMBL" id="PPK62305.1"/>
    </source>
</evidence>
<dbReference type="GO" id="GO:0005524">
    <property type="term" value="F:ATP binding"/>
    <property type="evidence" value="ECO:0007669"/>
    <property type="project" value="UniProtKB-KW"/>
</dbReference>
<dbReference type="PROSITE" id="PS00211">
    <property type="entry name" value="ABC_TRANSPORTER_1"/>
    <property type="match status" value="1"/>
</dbReference>
<evidence type="ECO:0000256" key="4">
    <source>
        <dbReference type="ARBA" id="ARBA00022840"/>
    </source>
</evidence>
<dbReference type="Gene3D" id="3.40.50.300">
    <property type="entry name" value="P-loop containing nucleotide triphosphate hydrolases"/>
    <property type="match status" value="1"/>
</dbReference>
<evidence type="ECO:0000256" key="2">
    <source>
        <dbReference type="ARBA" id="ARBA00022448"/>
    </source>
</evidence>
<keyword evidence="4 6" id="KW-0067">ATP-binding</keyword>
<dbReference type="Proteomes" id="UP000239861">
    <property type="component" value="Unassembled WGS sequence"/>
</dbReference>
<evidence type="ECO:0000259" key="5">
    <source>
        <dbReference type="PROSITE" id="PS50893"/>
    </source>
</evidence>
<gene>
    <name evidence="6" type="ORF">B0F89_10476</name>
</gene>
<organism evidence="6 7">
    <name type="scientific">Malaciobacter marinus</name>
    <dbReference type="NCBI Taxonomy" id="505249"/>
    <lineage>
        <taxon>Bacteria</taxon>
        <taxon>Pseudomonadati</taxon>
        <taxon>Campylobacterota</taxon>
        <taxon>Epsilonproteobacteria</taxon>
        <taxon>Campylobacterales</taxon>
        <taxon>Arcobacteraceae</taxon>
        <taxon>Malaciobacter</taxon>
    </lineage>
</organism>
<dbReference type="RefSeq" id="WP_104411828.1">
    <property type="nucleotide sequence ID" value="NZ_PTIW01000004.1"/>
</dbReference>
<dbReference type="InterPro" id="IPR003593">
    <property type="entry name" value="AAA+_ATPase"/>
</dbReference>
<keyword evidence="3" id="KW-0547">Nucleotide-binding</keyword>
<dbReference type="PANTHER" id="PTHR42734">
    <property type="entry name" value="METAL TRANSPORT SYSTEM ATP-BINDING PROTEIN TM_0124-RELATED"/>
    <property type="match status" value="1"/>
</dbReference>
<protein>
    <submittedName>
        <fullName evidence="6">Zinc transport system ATP-binding protein</fullName>
    </submittedName>
</protein>
<dbReference type="GO" id="GO:0016887">
    <property type="term" value="F:ATP hydrolysis activity"/>
    <property type="evidence" value="ECO:0007669"/>
    <property type="project" value="InterPro"/>
</dbReference>
<dbReference type="CDD" id="cd03235">
    <property type="entry name" value="ABC_Metallic_Cations"/>
    <property type="match status" value="1"/>
</dbReference>
<dbReference type="InterPro" id="IPR003439">
    <property type="entry name" value="ABC_transporter-like_ATP-bd"/>
</dbReference>
<feature type="domain" description="ABC transporter" evidence="5">
    <location>
        <begin position="4"/>
        <end position="230"/>
    </location>
</feature>
<proteinExistence type="inferred from homology"/>
<keyword evidence="2" id="KW-0813">Transport</keyword>
<dbReference type="SUPFAM" id="SSF52540">
    <property type="entry name" value="P-loop containing nucleoside triphosphate hydrolases"/>
    <property type="match status" value="1"/>
</dbReference>
<evidence type="ECO:0000256" key="1">
    <source>
        <dbReference type="ARBA" id="ARBA00005417"/>
    </source>
</evidence>
<evidence type="ECO:0000256" key="3">
    <source>
        <dbReference type="ARBA" id="ARBA00022741"/>
    </source>
</evidence>
<dbReference type="FunFam" id="3.40.50.300:FF:000134">
    <property type="entry name" value="Iron-enterobactin ABC transporter ATP-binding protein"/>
    <property type="match status" value="1"/>
</dbReference>
<dbReference type="Pfam" id="PF00005">
    <property type="entry name" value="ABC_tran"/>
    <property type="match status" value="1"/>
</dbReference>